<dbReference type="InterPro" id="IPR036361">
    <property type="entry name" value="SAP_dom_sf"/>
</dbReference>
<protein>
    <recommendedName>
        <fullName evidence="1">HeH/LEM domain-containing protein</fullName>
    </recommendedName>
</protein>
<evidence type="ECO:0000313" key="2">
    <source>
        <dbReference type="EMBL" id="NYS96607.1"/>
    </source>
</evidence>
<dbReference type="InterPro" id="IPR025856">
    <property type="entry name" value="HeH/LEM_domain"/>
</dbReference>
<sequence length="103" mass="11485">MIYKTTKAIRDTQDNDFCYYEGAIYPRQGLKVSDERLEELLGKGVIVVVDDTPSVATQEDNRDLEEQDYDQTIPELKAALDNLGIKYGSRASKADLVALLKGA</sequence>
<feature type="domain" description="HeH/LEM" evidence="1">
    <location>
        <begin position="72"/>
        <end position="101"/>
    </location>
</feature>
<gene>
    <name evidence="2" type="ORF">HZY94_05375</name>
</gene>
<evidence type="ECO:0000313" key="3">
    <source>
        <dbReference type="Proteomes" id="UP000589521"/>
    </source>
</evidence>
<dbReference type="Gene3D" id="1.10.720.30">
    <property type="entry name" value="SAP domain"/>
    <property type="match status" value="1"/>
</dbReference>
<dbReference type="Pfam" id="PF12949">
    <property type="entry name" value="HeH"/>
    <property type="match status" value="1"/>
</dbReference>
<dbReference type="EMBL" id="JACBXX010000125">
    <property type="protein sequence ID" value="NYS96607.1"/>
    <property type="molecule type" value="Genomic_DNA"/>
</dbReference>
<dbReference type="RefSeq" id="WP_179925327.1">
    <property type="nucleotide sequence ID" value="NZ_JACBXX010000125.1"/>
</dbReference>
<comment type="caution">
    <text evidence="2">The sequence shown here is derived from an EMBL/GenBank/DDBJ whole genome shotgun (WGS) entry which is preliminary data.</text>
</comment>
<evidence type="ECO:0000259" key="1">
    <source>
        <dbReference type="Pfam" id="PF12949"/>
    </source>
</evidence>
<dbReference type="AlphaFoldDB" id="A0A7Z0M684"/>
<proteinExistence type="predicted"/>
<dbReference type="Proteomes" id="UP000589521">
    <property type="component" value="Unassembled WGS sequence"/>
</dbReference>
<accession>A0A7Z0M684</accession>
<organism evidence="2 3">
    <name type="scientific">Streptococcus danieliae</name>
    <dbReference type="NCBI Taxonomy" id="747656"/>
    <lineage>
        <taxon>Bacteria</taxon>
        <taxon>Bacillati</taxon>
        <taxon>Bacillota</taxon>
        <taxon>Bacilli</taxon>
        <taxon>Lactobacillales</taxon>
        <taxon>Streptococcaceae</taxon>
        <taxon>Streptococcus</taxon>
    </lineage>
</organism>
<reference evidence="2 3" key="1">
    <citation type="submission" date="2020-07" db="EMBL/GenBank/DDBJ databases">
        <title>MOT database genomes.</title>
        <authorList>
            <person name="Joseph S."/>
            <person name="Aduse-Opoku J."/>
            <person name="Hashim A."/>
            <person name="Wade W."/>
            <person name="Curtis M."/>
        </authorList>
    </citation>
    <scope>NUCLEOTIDE SEQUENCE [LARGE SCALE GENOMIC DNA]</scope>
    <source>
        <strain evidence="2 3">STR</strain>
    </source>
</reference>
<name>A0A7Z0M684_9STRE</name>